<gene>
    <name evidence="3" type="ORF">RISK_002945</name>
</gene>
<dbReference type="InterPro" id="IPR027417">
    <property type="entry name" value="P-loop_NTPase"/>
</dbReference>
<dbReference type="AlphaFoldDB" id="A0A0J1BF13"/>
<evidence type="ECO:0000259" key="2">
    <source>
        <dbReference type="SMART" id="SM00382"/>
    </source>
</evidence>
<evidence type="ECO:0000313" key="3">
    <source>
        <dbReference type="EMBL" id="KLU05183.1"/>
    </source>
</evidence>
<dbReference type="EMBL" id="LECT01000023">
    <property type="protein sequence ID" value="KLU05183.1"/>
    <property type="molecule type" value="Genomic_DNA"/>
</dbReference>
<dbReference type="Proteomes" id="UP000036367">
    <property type="component" value="Unassembled WGS sequence"/>
</dbReference>
<comment type="caution">
    <text evidence="3">The sequence shown here is derived from an EMBL/GenBank/DDBJ whole genome shotgun (WGS) entry which is preliminary data.</text>
</comment>
<proteinExistence type="predicted"/>
<name>A0A0J1BF13_RHOIS</name>
<evidence type="ECO:0000256" key="1">
    <source>
        <dbReference type="SAM" id="MobiDB-lite"/>
    </source>
</evidence>
<accession>A0A0J1BF13</accession>
<feature type="domain" description="AAA+ ATPase" evidence="2">
    <location>
        <begin position="52"/>
        <end position="180"/>
    </location>
</feature>
<protein>
    <recommendedName>
        <fullName evidence="2">AAA+ ATPase domain-containing protein</fullName>
    </recommendedName>
</protein>
<dbReference type="OrthoDB" id="282562at2"/>
<dbReference type="SMART" id="SM00382">
    <property type="entry name" value="AAA"/>
    <property type="match status" value="1"/>
</dbReference>
<dbReference type="InterPro" id="IPR049052">
    <property type="entry name" value="nSTAND1"/>
</dbReference>
<dbReference type="PATRIC" id="fig|595434.4.peg.2806"/>
<dbReference type="InterPro" id="IPR003593">
    <property type="entry name" value="AAA+_ATPase"/>
</dbReference>
<reference evidence="3" key="1">
    <citation type="submission" date="2015-05" db="EMBL/GenBank/DDBJ databases">
        <title>Permanent draft genome of Rhodopirellula islandicus K833.</title>
        <authorList>
            <person name="Kizina J."/>
            <person name="Richter M."/>
            <person name="Glockner F.O."/>
            <person name="Harder J."/>
        </authorList>
    </citation>
    <scope>NUCLEOTIDE SEQUENCE [LARGE SCALE GENOMIC DNA]</scope>
    <source>
        <strain evidence="3">K833</strain>
    </source>
</reference>
<organism evidence="3 4">
    <name type="scientific">Rhodopirellula islandica</name>
    <dbReference type="NCBI Taxonomy" id="595434"/>
    <lineage>
        <taxon>Bacteria</taxon>
        <taxon>Pseudomonadati</taxon>
        <taxon>Planctomycetota</taxon>
        <taxon>Planctomycetia</taxon>
        <taxon>Pirellulales</taxon>
        <taxon>Pirellulaceae</taxon>
        <taxon>Rhodopirellula</taxon>
    </lineage>
</organism>
<dbReference type="Pfam" id="PF20703">
    <property type="entry name" value="nSTAND1"/>
    <property type="match status" value="1"/>
</dbReference>
<dbReference type="STRING" id="595434.RISK_002945"/>
<keyword evidence="4" id="KW-1185">Reference proteome</keyword>
<dbReference type="SUPFAM" id="SSF52540">
    <property type="entry name" value="P-loop containing nucleoside triphosphate hydrolases"/>
    <property type="match status" value="1"/>
</dbReference>
<evidence type="ECO:0000313" key="4">
    <source>
        <dbReference type="Proteomes" id="UP000036367"/>
    </source>
</evidence>
<dbReference type="Gene3D" id="3.40.50.300">
    <property type="entry name" value="P-loop containing nucleotide triphosphate hydrolases"/>
    <property type="match status" value="1"/>
</dbReference>
<feature type="region of interest" description="Disordered" evidence="1">
    <location>
        <begin position="227"/>
        <end position="248"/>
    </location>
</feature>
<sequence>MCMMSHDFHPPSPRTNPFASRHTRPGAIPYHFDPNGNDSDQPIASILSGLRQHRLGLIVGNHGSGKSTLLHGIAESLQAEFPGGKWIQLTGDPDRPPLRGVSSVLANDRAVGEVQATVSPGGVLVVDGAEQLSPWGRFHLRRRARRAGHACLVTAHRDLRGFHVLHRTRVTAKLIEDLLHELLRDHPEAREKLKRASEGGLPEMLDDVTDVRELWSRLYDVVGLPAEKSESGCSSNRLDALPENCPDH</sequence>